<reference evidence="2" key="1">
    <citation type="journal article" date="2020" name="Fungal Divers.">
        <title>Resolving the Mortierellaceae phylogeny through synthesis of multi-gene phylogenetics and phylogenomics.</title>
        <authorList>
            <person name="Vandepol N."/>
            <person name="Liber J."/>
            <person name="Desiro A."/>
            <person name="Na H."/>
            <person name="Kennedy M."/>
            <person name="Barry K."/>
            <person name="Grigoriev I.V."/>
            <person name="Miller A.N."/>
            <person name="O'Donnell K."/>
            <person name="Stajich J.E."/>
            <person name="Bonito G."/>
        </authorList>
    </citation>
    <scope>NUCLEOTIDE SEQUENCE</scope>
    <source>
        <strain evidence="2">KOD948</strain>
    </source>
</reference>
<evidence type="ECO:0000256" key="1">
    <source>
        <dbReference type="SAM" id="MobiDB-lite"/>
    </source>
</evidence>
<sequence>MSDDEDGDGALNTASALADESSDKRSGAAFLLAFLNCVYNRAPPANTKSSDDIKHFIDKVKDVLPVMSDPGKIMEKMNYPASSFLRSAAVTMATAMKRHYRKGSQELAEKTRILMDKGHPPADTLSRIDSSIPAIENSVRLNNITGNRRKILPMSSMEDRHICLSELDLIAIFWKDKDLRELLQILARPEFPSTPHPSLGDMYLWISDKKPGYLVTTILTDVGGYSEEQHKKQRGYWRSTMETSVQEMRHHLEDIREKDFSPAYHSKCGYVLAGQYKRTGPFSSYWYLK</sequence>
<dbReference type="OrthoDB" id="2441991at2759"/>
<proteinExistence type="predicted"/>
<name>A0A9P6TYK5_9FUNG</name>
<accession>A0A9P6TYK5</accession>
<dbReference type="AlphaFoldDB" id="A0A9P6TYK5"/>
<organism evidence="2 3">
    <name type="scientific">Mortierella polycephala</name>
    <dbReference type="NCBI Taxonomy" id="41804"/>
    <lineage>
        <taxon>Eukaryota</taxon>
        <taxon>Fungi</taxon>
        <taxon>Fungi incertae sedis</taxon>
        <taxon>Mucoromycota</taxon>
        <taxon>Mortierellomycotina</taxon>
        <taxon>Mortierellomycetes</taxon>
        <taxon>Mortierellales</taxon>
        <taxon>Mortierellaceae</taxon>
        <taxon>Mortierella</taxon>
    </lineage>
</organism>
<comment type="caution">
    <text evidence="2">The sequence shown here is derived from an EMBL/GenBank/DDBJ whole genome shotgun (WGS) entry which is preliminary data.</text>
</comment>
<dbReference type="Proteomes" id="UP000726737">
    <property type="component" value="Unassembled WGS sequence"/>
</dbReference>
<keyword evidence="3" id="KW-1185">Reference proteome</keyword>
<evidence type="ECO:0000313" key="2">
    <source>
        <dbReference type="EMBL" id="KAG0251560.1"/>
    </source>
</evidence>
<evidence type="ECO:0000313" key="3">
    <source>
        <dbReference type="Proteomes" id="UP000726737"/>
    </source>
</evidence>
<dbReference type="EMBL" id="JAAAJA010000584">
    <property type="protein sequence ID" value="KAG0251560.1"/>
    <property type="molecule type" value="Genomic_DNA"/>
</dbReference>
<protein>
    <submittedName>
        <fullName evidence="2">Uncharacterized protein</fullName>
    </submittedName>
</protein>
<gene>
    <name evidence="2" type="ORF">BG011_007516</name>
</gene>
<feature type="region of interest" description="Disordered" evidence="1">
    <location>
        <begin position="1"/>
        <end position="23"/>
    </location>
</feature>